<evidence type="ECO:0000313" key="8">
    <source>
        <dbReference type="EMBL" id="OJF71268.1"/>
    </source>
</evidence>
<dbReference type="HAMAP" id="MF_00020">
    <property type="entry name" value="Acetate_kinase"/>
    <property type="match status" value="1"/>
</dbReference>
<dbReference type="RefSeq" id="WP_071794331.1">
    <property type="nucleotide sequence ID" value="NZ_LZDD01000003.1"/>
</dbReference>
<keyword evidence="2 6" id="KW-0808">Transferase</keyword>
<keyword evidence="6" id="KW-0963">Cytoplasm</keyword>
<dbReference type="OrthoDB" id="9802453at2"/>
<feature type="binding site" evidence="6">
    <location>
        <begin position="206"/>
        <end position="210"/>
    </location>
    <ligand>
        <name>ATP</name>
        <dbReference type="ChEBI" id="CHEBI:30616"/>
    </ligand>
</feature>
<keyword evidence="4 6" id="KW-0418">Kinase</keyword>
<organism evidence="8 9">
    <name type="scientific">Streptococcus bovimastitidis</name>
    <dbReference type="NCBI Taxonomy" id="1856638"/>
    <lineage>
        <taxon>Bacteria</taxon>
        <taxon>Bacillati</taxon>
        <taxon>Bacillota</taxon>
        <taxon>Bacilli</taxon>
        <taxon>Lactobacillales</taxon>
        <taxon>Streptococcaceae</taxon>
        <taxon>Streptococcus</taxon>
    </lineage>
</organism>
<feature type="active site" description="Proton donor/acceptor" evidence="6">
    <location>
        <position position="146"/>
    </location>
</feature>
<comment type="pathway">
    <text evidence="6">Metabolic intermediate biosynthesis; acetyl-CoA biosynthesis; acetyl-CoA from acetate: step 1/2.</text>
</comment>
<feature type="binding site" evidence="6">
    <location>
        <position position="8"/>
    </location>
    <ligand>
        <name>Mg(2+)</name>
        <dbReference type="ChEBI" id="CHEBI:18420"/>
    </ligand>
</feature>
<dbReference type="PANTHER" id="PTHR21060">
    <property type="entry name" value="ACETATE KINASE"/>
    <property type="match status" value="1"/>
</dbReference>
<feature type="site" description="Transition state stabilizer" evidence="6">
    <location>
        <position position="239"/>
    </location>
</feature>
<dbReference type="PANTHER" id="PTHR21060:SF15">
    <property type="entry name" value="ACETATE KINASE-RELATED"/>
    <property type="match status" value="1"/>
</dbReference>
<dbReference type="GO" id="GO:0000287">
    <property type="term" value="F:magnesium ion binding"/>
    <property type="evidence" value="ECO:0007669"/>
    <property type="project" value="UniProtKB-UniRule"/>
</dbReference>
<feature type="site" description="Transition state stabilizer" evidence="6">
    <location>
        <position position="178"/>
    </location>
</feature>
<dbReference type="Gene3D" id="3.30.420.40">
    <property type="match status" value="2"/>
</dbReference>
<name>A0A1L8MKL5_9STRE</name>
<dbReference type="PIRSF" id="PIRSF000722">
    <property type="entry name" value="Acetate_prop_kin"/>
    <property type="match status" value="1"/>
</dbReference>
<dbReference type="EMBL" id="LZDD01000003">
    <property type="protein sequence ID" value="OJF71268.1"/>
    <property type="molecule type" value="Genomic_DNA"/>
</dbReference>
<dbReference type="PROSITE" id="PS01076">
    <property type="entry name" value="ACETATE_KINASE_2"/>
    <property type="match status" value="1"/>
</dbReference>
<comment type="subcellular location">
    <subcellularLocation>
        <location evidence="6">Cytoplasm</location>
    </subcellularLocation>
</comment>
<dbReference type="GO" id="GO:0005737">
    <property type="term" value="C:cytoplasm"/>
    <property type="evidence" value="ECO:0007669"/>
    <property type="project" value="UniProtKB-SubCell"/>
</dbReference>
<evidence type="ECO:0000256" key="5">
    <source>
        <dbReference type="ARBA" id="ARBA00022840"/>
    </source>
</evidence>
<dbReference type="GO" id="GO:0008776">
    <property type="term" value="F:acetate kinase activity"/>
    <property type="evidence" value="ECO:0007669"/>
    <property type="project" value="UniProtKB-UniRule"/>
</dbReference>
<keyword evidence="9" id="KW-1185">Reference proteome</keyword>
<dbReference type="InterPro" id="IPR004372">
    <property type="entry name" value="Ac/propionate_kinase"/>
</dbReference>
<comment type="similarity">
    <text evidence="1 6 7">Belongs to the acetokinase family.</text>
</comment>
<feature type="binding site" evidence="6">
    <location>
        <position position="15"/>
    </location>
    <ligand>
        <name>ATP</name>
        <dbReference type="ChEBI" id="CHEBI:30616"/>
    </ligand>
</feature>
<feature type="binding site" evidence="6">
    <location>
        <position position="383"/>
    </location>
    <ligand>
        <name>Mg(2+)</name>
        <dbReference type="ChEBI" id="CHEBI:18420"/>
    </ligand>
</feature>
<evidence type="ECO:0000256" key="2">
    <source>
        <dbReference type="ARBA" id="ARBA00022679"/>
    </source>
</evidence>
<evidence type="ECO:0000256" key="7">
    <source>
        <dbReference type="RuleBase" id="RU003835"/>
    </source>
</evidence>
<dbReference type="STRING" id="1856638.A9Q68_08710"/>
<protein>
    <recommendedName>
        <fullName evidence="6">Acetate kinase</fullName>
        <ecNumber evidence="6">2.7.2.1</ecNumber>
    </recommendedName>
    <alternativeName>
        <fullName evidence="6">Acetokinase</fullName>
    </alternativeName>
</protein>
<dbReference type="GO" id="GO:0006085">
    <property type="term" value="P:acetyl-CoA biosynthetic process"/>
    <property type="evidence" value="ECO:0007669"/>
    <property type="project" value="UniProtKB-UniRule"/>
</dbReference>
<dbReference type="CDD" id="cd24010">
    <property type="entry name" value="ASKHA_NBD_AcK_PK"/>
    <property type="match status" value="1"/>
</dbReference>
<gene>
    <name evidence="6" type="primary">ackA</name>
    <name evidence="8" type="ORF">A9Q68_08710</name>
</gene>
<dbReference type="InterPro" id="IPR023865">
    <property type="entry name" value="Aliphatic_acid_kinase_CS"/>
</dbReference>
<dbReference type="NCBIfam" id="TIGR00016">
    <property type="entry name" value="ackA"/>
    <property type="match status" value="1"/>
</dbReference>
<sequence>MSKTIAINAGSSSLKWQLYQMPEETVLAQGIIERIGLNDSISTVKFDGNKEEQITDIPDHTEAVKILLNDLIHFNIISSYDEITGVGHRIVAGGEYFNDSVLVDEKVVEQVEELAALAPLHNPGAAAGIRAFREILPDITSVCVFDNAYHMTMQKHTYLYPIPQKYYKEHKVRKYGAHGTSHKYVAQEAAKMVGRPVEELKIITAHIGNGVSITANYHGESVDTSMGFTPLAGPMMGTRSGDIDPAIIPYIIERDPELKDAADAINMLNKQSGLGGVSGISSDMRDIEAGLQEKNPEAVLAYNMFIDRIKKYIGQYFAVLNGADVLVFTAGMGENAPLMRQDVIAGLSWFGMELDPEKNVFGYRGEITTPESKVKVLVISTDEELCIARDVERLRQK</sequence>
<proteinExistence type="inferred from homology"/>
<keyword evidence="6" id="KW-0479">Metal-binding</keyword>
<dbReference type="GO" id="GO:0005524">
    <property type="term" value="F:ATP binding"/>
    <property type="evidence" value="ECO:0007669"/>
    <property type="project" value="UniProtKB-KW"/>
</dbReference>
<feature type="binding site" evidence="6">
    <location>
        <position position="89"/>
    </location>
    <ligand>
        <name>substrate</name>
    </ligand>
</feature>
<comment type="cofactor">
    <cofactor evidence="6">
        <name>Mg(2+)</name>
        <dbReference type="ChEBI" id="CHEBI:18420"/>
    </cofactor>
    <cofactor evidence="6">
        <name>Mn(2+)</name>
        <dbReference type="ChEBI" id="CHEBI:29035"/>
    </cofactor>
    <text evidence="6">Mg(2+). Can also accept Mn(2+).</text>
</comment>
<evidence type="ECO:0000256" key="6">
    <source>
        <dbReference type="HAMAP-Rule" id="MF_00020"/>
    </source>
</evidence>
<dbReference type="PRINTS" id="PR00471">
    <property type="entry name" value="ACETATEKNASE"/>
</dbReference>
<dbReference type="AlphaFoldDB" id="A0A1L8MKL5"/>
<keyword evidence="5 6" id="KW-0067">ATP-binding</keyword>
<dbReference type="EC" id="2.7.2.1" evidence="6"/>
<evidence type="ECO:0000313" key="9">
    <source>
        <dbReference type="Proteomes" id="UP000182015"/>
    </source>
</evidence>
<dbReference type="InterPro" id="IPR000890">
    <property type="entry name" value="Aliphatic_acid_kin_short-chain"/>
</dbReference>
<keyword evidence="6" id="KW-0460">Magnesium</keyword>
<comment type="catalytic activity">
    <reaction evidence="6">
        <text>acetate + ATP = acetyl phosphate + ADP</text>
        <dbReference type="Rhea" id="RHEA:11352"/>
        <dbReference type="ChEBI" id="CHEBI:22191"/>
        <dbReference type="ChEBI" id="CHEBI:30089"/>
        <dbReference type="ChEBI" id="CHEBI:30616"/>
        <dbReference type="ChEBI" id="CHEBI:456216"/>
        <dbReference type="EC" id="2.7.2.1"/>
    </reaction>
</comment>
<accession>A0A1L8MKL5</accession>
<dbReference type="PROSITE" id="PS01075">
    <property type="entry name" value="ACETATE_KINASE_1"/>
    <property type="match status" value="1"/>
</dbReference>
<comment type="function">
    <text evidence="6">Catalyzes the formation of acetyl phosphate from acetate and ATP. Can also catalyze the reverse reaction.</text>
</comment>
<comment type="subunit">
    <text evidence="6">Homodimer.</text>
</comment>
<feature type="binding site" evidence="6">
    <location>
        <begin position="331"/>
        <end position="335"/>
    </location>
    <ligand>
        <name>ATP</name>
        <dbReference type="ChEBI" id="CHEBI:30616"/>
    </ligand>
</feature>
<dbReference type="UniPathway" id="UPA00340">
    <property type="reaction ID" value="UER00458"/>
</dbReference>
<dbReference type="Proteomes" id="UP000182015">
    <property type="component" value="Unassembled WGS sequence"/>
</dbReference>
<evidence type="ECO:0000256" key="4">
    <source>
        <dbReference type="ARBA" id="ARBA00022777"/>
    </source>
</evidence>
<evidence type="ECO:0000256" key="3">
    <source>
        <dbReference type="ARBA" id="ARBA00022741"/>
    </source>
</evidence>
<reference evidence="9" key="1">
    <citation type="submission" date="2016-06" db="EMBL/GenBank/DDBJ databases">
        <authorList>
            <person name="de Vries S.P.W."/>
            <person name="Hadjirin N.F."/>
            <person name="Lay E.M."/>
            <person name="Zadoks R.N."/>
            <person name="Peacock S.J."/>
            <person name="Parkhill J."/>
            <person name="Grant A.J."/>
            <person name="Mcdougall S."/>
            <person name="Holmes M.A."/>
        </authorList>
    </citation>
    <scope>NUCLEOTIDE SEQUENCE [LARGE SCALE GENOMIC DNA]</scope>
    <source>
        <strain evidence="9">NZ1587</strain>
    </source>
</reference>
<evidence type="ECO:0000256" key="1">
    <source>
        <dbReference type="ARBA" id="ARBA00008748"/>
    </source>
</evidence>
<dbReference type="SUPFAM" id="SSF53067">
    <property type="entry name" value="Actin-like ATPase domain"/>
    <property type="match status" value="2"/>
</dbReference>
<dbReference type="Pfam" id="PF00871">
    <property type="entry name" value="Acetate_kinase"/>
    <property type="match status" value="1"/>
</dbReference>
<feature type="binding site" evidence="6">
    <location>
        <begin position="283"/>
        <end position="285"/>
    </location>
    <ligand>
        <name>ATP</name>
        <dbReference type="ChEBI" id="CHEBI:30616"/>
    </ligand>
</feature>
<keyword evidence="3 6" id="KW-0547">Nucleotide-binding</keyword>
<dbReference type="GO" id="GO:0006083">
    <property type="term" value="P:acetate metabolic process"/>
    <property type="evidence" value="ECO:0007669"/>
    <property type="project" value="TreeGrafter"/>
</dbReference>
<comment type="caution">
    <text evidence="8">The sequence shown here is derived from an EMBL/GenBank/DDBJ whole genome shotgun (WGS) entry which is preliminary data.</text>
</comment>
<dbReference type="InterPro" id="IPR043129">
    <property type="entry name" value="ATPase_NBD"/>
</dbReference>